<dbReference type="Pfam" id="PF02371">
    <property type="entry name" value="Transposase_20"/>
    <property type="match status" value="1"/>
</dbReference>
<dbReference type="RefSeq" id="WP_073373518.1">
    <property type="nucleotide sequence ID" value="NZ_FQXS01000003.1"/>
</dbReference>
<feature type="domain" description="Transposase IS110-like N-terminal" evidence="1">
    <location>
        <begin position="7"/>
        <end position="150"/>
    </location>
</feature>
<gene>
    <name evidence="3" type="ORF">SAMN02745124_00784</name>
</gene>
<dbReference type="NCBIfam" id="NF033542">
    <property type="entry name" value="transpos_IS110"/>
    <property type="match status" value="1"/>
</dbReference>
<accession>A0A1M5TLC8</accession>
<dbReference type="InterPro" id="IPR002525">
    <property type="entry name" value="Transp_IS110-like_N"/>
</dbReference>
<dbReference type="STRING" id="1121409.SAMN02745124_00784"/>
<feature type="domain" description="Transposase IS116/IS110/IS902 C-terminal" evidence="2">
    <location>
        <begin position="216"/>
        <end position="301"/>
    </location>
</feature>
<sequence>MKSMHYIGFDIHKKAISFCEKRADGTVVDQGAFRANRQTLTQWAMKRKVSWHGAMEATLFTGWVYDHLLQYADELSVAHPAMLKVISVAKKKNDAADAEMIADLLRCNLLPVCYMATEEHRNLRRVLRYRNFLVCEAIRMKNKTAGLLMEVGAEYTKSRLHGEKYFRELVDNLECVPESVIDLLEIARCNLNAFTKMQKSLVRALRSNQLISRRVDLLMSIPGVGEVTALTWVLKNGDVHRFGRISRAVSYCGLCSAQKQSAGKNQRGPISKQRNKHLQTVLIEAAKLAPRWNSQLAAIYEREIAKGHRNRATLAVARKLVAYLLVVDKNGLPFIPQEALMEAV</sequence>
<protein>
    <submittedName>
        <fullName evidence="3">Transposase</fullName>
    </submittedName>
</protein>
<dbReference type="GO" id="GO:0003677">
    <property type="term" value="F:DNA binding"/>
    <property type="evidence" value="ECO:0007669"/>
    <property type="project" value="InterPro"/>
</dbReference>
<dbReference type="PANTHER" id="PTHR33055:SF13">
    <property type="entry name" value="TRANSPOSASE"/>
    <property type="match status" value="1"/>
</dbReference>
<organism evidence="3 4">
    <name type="scientific">Desulfofustis glycolicus DSM 9705</name>
    <dbReference type="NCBI Taxonomy" id="1121409"/>
    <lineage>
        <taxon>Bacteria</taxon>
        <taxon>Pseudomonadati</taxon>
        <taxon>Thermodesulfobacteriota</taxon>
        <taxon>Desulfobulbia</taxon>
        <taxon>Desulfobulbales</taxon>
        <taxon>Desulfocapsaceae</taxon>
        <taxon>Desulfofustis</taxon>
    </lineage>
</organism>
<dbReference type="Proteomes" id="UP000184139">
    <property type="component" value="Unassembled WGS sequence"/>
</dbReference>
<dbReference type="GO" id="GO:0004803">
    <property type="term" value="F:transposase activity"/>
    <property type="evidence" value="ECO:0007669"/>
    <property type="project" value="InterPro"/>
</dbReference>
<evidence type="ECO:0000259" key="2">
    <source>
        <dbReference type="Pfam" id="PF02371"/>
    </source>
</evidence>
<dbReference type="InterPro" id="IPR047650">
    <property type="entry name" value="Transpos_IS110"/>
</dbReference>
<dbReference type="Pfam" id="PF01548">
    <property type="entry name" value="DEDD_Tnp_IS110"/>
    <property type="match status" value="1"/>
</dbReference>
<name>A0A1M5TLC8_9BACT</name>
<evidence type="ECO:0000313" key="3">
    <source>
        <dbReference type="EMBL" id="SHH51479.1"/>
    </source>
</evidence>
<proteinExistence type="predicted"/>
<dbReference type="EMBL" id="FQXS01000003">
    <property type="protein sequence ID" value="SHH51479.1"/>
    <property type="molecule type" value="Genomic_DNA"/>
</dbReference>
<keyword evidence="4" id="KW-1185">Reference proteome</keyword>
<evidence type="ECO:0000313" key="4">
    <source>
        <dbReference type="Proteomes" id="UP000184139"/>
    </source>
</evidence>
<dbReference type="PANTHER" id="PTHR33055">
    <property type="entry name" value="TRANSPOSASE FOR INSERTION SEQUENCE ELEMENT IS1111A"/>
    <property type="match status" value="1"/>
</dbReference>
<dbReference type="GO" id="GO:0006313">
    <property type="term" value="P:DNA transposition"/>
    <property type="evidence" value="ECO:0007669"/>
    <property type="project" value="InterPro"/>
</dbReference>
<reference evidence="3 4" key="1">
    <citation type="submission" date="2016-11" db="EMBL/GenBank/DDBJ databases">
        <authorList>
            <person name="Jaros S."/>
            <person name="Januszkiewicz K."/>
            <person name="Wedrychowicz H."/>
        </authorList>
    </citation>
    <scope>NUCLEOTIDE SEQUENCE [LARGE SCALE GENOMIC DNA]</scope>
    <source>
        <strain evidence="3 4">DSM 9705</strain>
    </source>
</reference>
<evidence type="ECO:0000259" key="1">
    <source>
        <dbReference type="Pfam" id="PF01548"/>
    </source>
</evidence>
<dbReference type="AlphaFoldDB" id="A0A1M5TLC8"/>
<dbReference type="OrthoDB" id="5429596at2"/>
<dbReference type="InterPro" id="IPR003346">
    <property type="entry name" value="Transposase_20"/>
</dbReference>